<evidence type="ECO:0000256" key="3">
    <source>
        <dbReference type="ARBA" id="ARBA00022741"/>
    </source>
</evidence>
<evidence type="ECO:0000256" key="7">
    <source>
        <dbReference type="ARBA" id="ARBA00048359"/>
    </source>
</evidence>
<dbReference type="PANTHER" id="PTHR42780:SF1">
    <property type="entry name" value="ISOLEUCINE--TRNA LIGASE, CYTOPLASMIC"/>
    <property type="match status" value="1"/>
</dbReference>
<dbReference type="Gene3D" id="3.40.50.620">
    <property type="entry name" value="HUPs"/>
    <property type="match status" value="1"/>
</dbReference>
<evidence type="ECO:0000259" key="8">
    <source>
        <dbReference type="Pfam" id="PF00133"/>
    </source>
</evidence>
<comment type="catalytic activity">
    <reaction evidence="7">
        <text>tRNA(Ile) + L-isoleucine + ATP = L-isoleucyl-tRNA(Ile) + AMP + diphosphate</text>
        <dbReference type="Rhea" id="RHEA:11060"/>
        <dbReference type="Rhea" id="RHEA-COMP:9666"/>
        <dbReference type="Rhea" id="RHEA-COMP:9695"/>
        <dbReference type="ChEBI" id="CHEBI:30616"/>
        <dbReference type="ChEBI" id="CHEBI:33019"/>
        <dbReference type="ChEBI" id="CHEBI:58045"/>
        <dbReference type="ChEBI" id="CHEBI:78442"/>
        <dbReference type="ChEBI" id="CHEBI:78528"/>
        <dbReference type="ChEBI" id="CHEBI:456215"/>
        <dbReference type="EC" id="6.1.1.5"/>
    </reaction>
</comment>
<accession>X0V626</accession>
<evidence type="ECO:0000256" key="4">
    <source>
        <dbReference type="ARBA" id="ARBA00022840"/>
    </source>
</evidence>
<evidence type="ECO:0000313" key="9">
    <source>
        <dbReference type="EMBL" id="GAG13644.1"/>
    </source>
</evidence>
<dbReference type="Pfam" id="PF00133">
    <property type="entry name" value="tRNA-synt_1"/>
    <property type="match status" value="1"/>
</dbReference>
<evidence type="ECO:0000256" key="2">
    <source>
        <dbReference type="ARBA" id="ARBA00022598"/>
    </source>
</evidence>
<keyword evidence="2" id="KW-0436">Ligase</keyword>
<dbReference type="InterPro" id="IPR009008">
    <property type="entry name" value="Val/Leu/Ile-tRNA-synth_edit"/>
</dbReference>
<dbReference type="Gene3D" id="3.90.740.10">
    <property type="entry name" value="Valyl/Leucyl/Isoleucyl-tRNA synthetase, editing domain"/>
    <property type="match status" value="1"/>
</dbReference>
<dbReference type="EC" id="6.1.1.5" evidence="1"/>
<keyword evidence="4" id="KW-0067">ATP-binding</keyword>
<dbReference type="InterPro" id="IPR014729">
    <property type="entry name" value="Rossmann-like_a/b/a_fold"/>
</dbReference>
<dbReference type="GO" id="GO:0004822">
    <property type="term" value="F:isoleucine-tRNA ligase activity"/>
    <property type="evidence" value="ECO:0007669"/>
    <property type="project" value="UniProtKB-EC"/>
</dbReference>
<dbReference type="InterPro" id="IPR023586">
    <property type="entry name" value="Ile-tRNA-ligase_type2"/>
</dbReference>
<dbReference type="InterPro" id="IPR002301">
    <property type="entry name" value="Ile-tRNA-ligase"/>
</dbReference>
<dbReference type="GO" id="GO:0002161">
    <property type="term" value="F:aminoacyl-tRNA deacylase activity"/>
    <property type="evidence" value="ECO:0007669"/>
    <property type="project" value="InterPro"/>
</dbReference>
<reference evidence="9" key="1">
    <citation type="journal article" date="2014" name="Front. Microbiol.">
        <title>High frequency of phylogenetically diverse reductive dehalogenase-homologous genes in deep subseafloor sedimentary metagenomes.</title>
        <authorList>
            <person name="Kawai M."/>
            <person name="Futagami T."/>
            <person name="Toyoda A."/>
            <person name="Takaki Y."/>
            <person name="Nishi S."/>
            <person name="Hori S."/>
            <person name="Arai W."/>
            <person name="Tsubouchi T."/>
            <person name="Morono Y."/>
            <person name="Uchiyama I."/>
            <person name="Ito T."/>
            <person name="Fujiyama A."/>
            <person name="Inagaki F."/>
            <person name="Takami H."/>
        </authorList>
    </citation>
    <scope>NUCLEOTIDE SEQUENCE</scope>
    <source>
        <strain evidence="9">Expedition CK06-06</strain>
    </source>
</reference>
<dbReference type="InterPro" id="IPR002300">
    <property type="entry name" value="aa-tRNA-synth_Ia"/>
</dbReference>
<dbReference type="PANTHER" id="PTHR42780">
    <property type="entry name" value="SOLEUCYL-TRNA SYNTHETASE"/>
    <property type="match status" value="1"/>
</dbReference>
<dbReference type="SUPFAM" id="SSF50677">
    <property type="entry name" value="ValRS/IleRS/LeuRS editing domain"/>
    <property type="match status" value="1"/>
</dbReference>
<name>X0V626_9ZZZZ</name>
<proteinExistence type="predicted"/>
<feature type="non-terminal residue" evidence="9">
    <location>
        <position position="1"/>
    </location>
</feature>
<dbReference type="GO" id="GO:0005524">
    <property type="term" value="F:ATP binding"/>
    <property type="evidence" value="ECO:0007669"/>
    <property type="project" value="UniProtKB-KW"/>
</dbReference>
<keyword evidence="6" id="KW-0030">Aminoacyl-tRNA synthetase</keyword>
<protein>
    <recommendedName>
        <fullName evidence="1">isoleucine--tRNA ligase</fullName>
        <ecNumber evidence="1">6.1.1.5</ecNumber>
    </recommendedName>
</protein>
<dbReference type="GO" id="GO:0006428">
    <property type="term" value="P:isoleucyl-tRNA aminoacylation"/>
    <property type="evidence" value="ECO:0007669"/>
    <property type="project" value="InterPro"/>
</dbReference>
<feature type="domain" description="Aminoacyl-tRNA synthetase class Ia" evidence="8">
    <location>
        <begin position="129"/>
        <end position="269"/>
    </location>
</feature>
<organism evidence="9">
    <name type="scientific">marine sediment metagenome</name>
    <dbReference type="NCBI Taxonomy" id="412755"/>
    <lineage>
        <taxon>unclassified sequences</taxon>
        <taxon>metagenomes</taxon>
        <taxon>ecological metagenomes</taxon>
    </lineage>
</organism>
<dbReference type="SUPFAM" id="SSF52374">
    <property type="entry name" value="Nucleotidylyl transferase"/>
    <property type="match status" value="1"/>
</dbReference>
<dbReference type="PRINTS" id="PR00984">
    <property type="entry name" value="TRNASYNTHILE"/>
</dbReference>
<gene>
    <name evidence="9" type="ORF">S01H1_37763</name>
</gene>
<evidence type="ECO:0000256" key="1">
    <source>
        <dbReference type="ARBA" id="ARBA00013165"/>
    </source>
</evidence>
<dbReference type="AlphaFoldDB" id="X0V626"/>
<comment type="caution">
    <text evidence="9">The sequence shown here is derived from an EMBL/GenBank/DDBJ whole genome shotgun (WGS) entry which is preliminary data.</text>
</comment>
<evidence type="ECO:0000256" key="5">
    <source>
        <dbReference type="ARBA" id="ARBA00022917"/>
    </source>
</evidence>
<keyword evidence="5" id="KW-0648">Protein biosynthesis</keyword>
<evidence type="ECO:0000256" key="6">
    <source>
        <dbReference type="ARBA" id="ARBA00023146"/>
    </source>
</evidence>
<dbReference type="EMBL" id="BARS01023728">
    <property type="protein sequence ID" value="GAG13644.1"/>
    <property type="molecule type" value="Genomic_DNA"/>
</dbReference>
<feature type="non-terminal residue" evidence="9">
    <location>
        <position position="269"/>
    </location>
</feature>
<sequence length="269" mass="30694">EALYEPSEWGVAPLRFQGGRLVAVGDGEAPQRRVIAAPFVSMTEGTGVVHVAPAFGADDFEIGKEEGLLFYQPVDLRGEMMGDSPFGGRFVKDADPLLLDDLEQRRLLLRRDTIHHTYPFCWRCDTPLLYYAKPSWYIRTTQVKERLLSGNDEIGWHPEHIKSGRFGDWLAHNIDWALSRERYWGTPLPLWRCGSCEHVECVGSLAELREMATDRRAAKALTDLHRPFVDAIELRCPACSGTMRRLPEVLDAWFDSGAMPYAQWHYPFE</sequence>
<keyword evidence="3" id="KW-0547">Nucleotide-binding</keyword>